<dbReference type="WBParaSite" id="ACOC_0000127601-mRNA-1">
    <property type="protein sequence ID" value="ACOC_0000127601-mRNA-1"/>
    <property type="gene ID" value="ACOC_0000127601"/>
</dbReference>
<proteinExistence type="predicted"/>
<name>A0A0R3PBZ9_ANGCS</name>
<feature type="compositionally biased region" description="Basic and acidic residues" evidence="1">
    <location>
        <begin position="66"/>
        <end position="79"/>
    </location>
</feature>
<keyword evidence="3" id="KW-1185">Reference proteome</keyword>
<evidence type="ECO:0000313" key="4">
    <source>
        <dbReference type="WBParaSite" id="ACOC_0000127601-mRNA-1"/>
    </source>
</evidence>
<evidence type="ECO:0000313" key="3">
    <source>
        <dbReference type="Proteomes" id="UP000267027"/>
    </source>
</evidence>
<dbReference type="OrthoDB" id="5861729at2759"/>
<reference evidence="2 3" key="2">
    <citation type="submission" date="2018-11" db="EMBL/GenBank/DDBJ databases">
        <authorList>
            <consortium name="Pathogen Informatics"/>
        </authorList>
    </citation>
    <scope>NUCLEOTIDE SEQUENCE [LARGE SCALE GENOMIC DNA]</scope>
    <source>
        <strain evidence="2 3">Costa Rica</strain>
    </source>
</reference>
<evidence type="ECO:0000313" key="2">
    <source>
        <dbReference type="EMBL" id="VDM52862.1"/>
    </source>
</evidence>
<accession>A0A0R3PBZ9</accession>
<gene>
    <name evidence="2" type="ORF">ACOC_LOCUS1277</name>
</gene>
<reference evidence="4" key="1">
    <citation type="submission" date="2017-02" db="UniProtKB">
        <authorList>
            <consortium name="WormBaseParasite"/>
        </authorList>
    </citation>
    <scope>IDENTIFICATION</scope>
</reference>
<dbReference type="OMA" id="CASPHRD"/>
<dbReference type="AlphaFoldDB" id="A0A0R3PBZ9"/>
<evidence type="ECO:0000256" key="1">
    <source>
        <dbReference type="SAM" id="MobiDB-lite"/>
    </source>
</evidence>
<dbReference type="EMBL" id="UYYA01000179">
    <property type="protein sequence ID" value="VDM52862.1"/>
    <property type="molecule type" value="Genomic_DNA"/>
</dbReference>
<dbReference type="Proteomes" id="UP000267027">
    <property type="component" value="Unassembled WGS sequence"/>
</dbReference>
<feature type="compositionally biased region" description="Polar residues" evidence="1">
    <location>
        <begin position="53"/>
        <end position="65"/>
    </location>
</feature>
<feature type="region of interest" description="Disordered" evidence="1">
    <location>
        <begin position="53"/>
        <end position="81"/>
    </location>
</feature>
<organism evidence="4">
    <name type="scientific">Angiostrongylus costaricensis</name>
    <name type="common">Nematode worm</name>
    <dbReference type="NCBI Taxonomy" id="334426"/>
    <lineage>
        <taxon>Eukaryota</taxon>
        <taxon>Metazoa</taxon>
        <taxon>Ecdysozoa</taxon>
        <taxon>Nematoda</taxon>
        <taxon>Chromadorea</taxon>
        <taxon>Rhabditida</taxon>
        <taxon>Rhabditina</taxon>
        <taxon>Rhabditomorpha</taxon>
        <taxon>Strongyloidea</taxon>
        <taxon>Metastrongylidae</taxon>
        <taxon>Angiostrongylus</taxon>
    </lineage>
</organism>
<sequence>MERSQYLRTKKLCPICASPHRDSIHCKKSSCFKCQRWHYTSRCIQSTWKEKSFQNGSKSEPSSNKIIKDRKPSAKETKTYKPTSKINYINQEQKQPTPEETIVVEIQSASSHLQRQQTTISPTGEIAVVNTNVRTLQKVVLMDTGAELSLVDSSFAAEMDLPIIEENKLRLCTFGSEEAREKPSNKISLKVWDAEGRPFSLLLSTHDNLVKPFIISPISTEDADFIHQRGLPVYLTNNELKVKRTIYY</sequence>
<protein>
    <submittedName>
        <fullName evidence="4">Peptidase A2 domain-containing protein</fullName>
    </submittedName>
</protein>